<evidence type="ECO:0008006" key="12">
    <source>
        <dbReference type="Google" id="ProtNLM"/>
    </source>
</evidence>
<accession>D7FTR9</accession>
<dbReference type="UniPathway" id="UPA00196"/>
<name>D7FTR9_ECTSI</name>
<dbReference type="AlphaFoldDB" id="D7FTR9"/>
<dbReference type="GO" id="GO:0016255">
    <property type="term" value="P:attachment of GPI anchor to protein"/>
    <property type="evidence" value="ECO:0007669"/>
    <property type="project" value="InterPro"/>
</dbReference>
<keyword evidence="11" id="KW-1185">Reference proteome</keyword>
<comment type="similarity">
    <text evidence="3">Belongs to the PIGU family.</text>
</comment>
<dbReference type="PANTHER" id="PTHR13121:SF0">
    <property type="entry name" value="PHOSPHATIDYLINOSITOL GLYCAN ANCHOR BIOSYNTHESIS CLASS U PROTEIN"/>
    <property type="match status" value="1"/>
</dbReference>
<dbReference type="InParanoid" id="D7FTR9"/>
<evidence type="ECO:0000256" key="9">
    <source>
        <dbReference type="SAM" id="Phobius"/>
    </source>
</evidence>
<comment type="pathway">
    <text evidence="2">Glycolipid biosynthesis; glycosylphosphatidylinositol-anchor biosynthesis.</text>
</comment>
<reference evidence="10 11" key="1">
    <citation type="journal article" date="2010" name="Nature">
        <title>The Ectocarpus genome and the independent evolution of multicellularity in brown algae.</title>
        <authorList>
            <person name="Cock J.M."/>
            <person name="Sterck L."/>
            <person name="Rouze P."/>
            <person name="Scornet D."/>
            <person name="Allen A.E."/>
            <person name="Amoutzias G."/>
            <person name="Anthouard V."/>
            <person name="Artiguenave F."/>
            <person name="Aury J.M."/>
            <person name="Badger J.H."/>
            <person name="Beszteri B."/>
            <person name="Billiau K."/>
            <person name="Bonnet E."/>
            <person name="Bothwell J.H."/>
            <person name="Bowler C."/>
            <person name="Boyen C."/>
            <person name="Brownlee C."/>
            <person name="Carrano C.J."/>
            <person name="Charrier B."/>
            <person name="Cho G.Y."/>
            <person name="Coelho S.M."/>
            <person name="Collen J."/>
            <person name="Corre E."/>
            <person name="Da Silva C."/>
            <person name="Delage L."/>
            <person name="Delaroque N."/>
            <person name="Dittami S.M."/>
            <person name="Doulbeau S."/>
            <person name="Elias M."/>
            <person name="Farnham G."/>
            <person name="Gachon C.M."/>
            <person name="Gschloessl B."/>
            <person name="Heesch S."/>
            <person name="Jabbari K."/>
            <person name="Jubin C."/>
            <person name="Kawai H."/>
            <person name="Kimura K."/>
            <person name="Kloareg B."/>
            <person name="Kupper F.C."/>
            <person name="Lang D."/>
            <person name="Le Bail A."/>
            <person name="Leblanc C."/>
            <person name="Lerouge P."/>
            <person name="Lohr M."/>
            <person name="Lopez P.J."/>
            <person name="Martens C."/>
            <person name="Maumus F."/>
            <person name="Michel G."/>
            <person name="Miranda-Saavedra D."/>
            <person name="Morales J."/>
            <person name="Moreau H."/>
            <person name="Motomura T."/>
            <person name="Nagasato C."/>
            <person name="Napoli C.A."/>
            <person name="Nelson D.R."/>
            <person name="Nyvall-Collen P."/>
            <person name="Peters A.F."/>
            <person name="Pommier C."/>
            <person name="Potin P."/>
            <person name="Poulain J."/>
            <person name="Quesneville H."/>
            <person name="Read B."/>
            <person name="Rensing S.A."/>
            <person name="Ritter A."/>
            <person name="Rousvoal S."/>
            <person name="Samanta M."/>
            <person name="Samson G."/>
            <person name="Schroeder D.C."/>
            <person name="Segurens B."/>
            <person name="Strittmatter M."/>
            <person name="Tonon T."/>
            <person name="Tregear J.W."/>
            <person name="Valentin K."/>
            <person name="von Dassow P."/>
            <person name="Yamagishi T."/>
            <person name="Van de Peer Y."/>
            <person name="Wincker P."/>
        </authorList>
    </citation>
    <scope>NUCLEOTIDE SEQUENCE [LARGE SCALE GENOMIC DNA]</scope>
    <source>
        <strain evidence="11">Ec32 / CCAP1310/4</strain>
    </source>
</reference>
<sequence length="453" mass="47622">MSPVRGHGVHRAVGICCFGLAMRIGLSLSGLQPMLAGAMELVVSSTSWERAQEGYFLGTLETQLEEWMDEDSKPPTDDPISSTSIAVESNLAGGANTKRQTGNAAVSRGNPTGVSSAGAGGVAWDLPDVVLAAYLLNPVIAGQCAALSGDVLGRVFPLAALAAAGSRRPGVTAGALAAAACLWRFYAAPLLLPAALMLGTFSCGSAGAATNKAGGKKAAAFDPRSLKVDGKAFLRLSAAFAAWCAAILGVCWLATSGSWAFLWAAARGQLLCEDLTPNIGLYWYFFAEVFPRFRGFFRVLFLSQPYVYVLPATLRLGMFPEALASLVLAIFGLFQPYPTLVDPMLAGCLFLCHPRTSARMRLVIPVGMAALVPALLLPTMRHLWLQAGTGNANFYYFQTVGLNVLLAVFVLQFAAALVKRRKALTMAFEKRRKAQAAAAGTGGGAAVAFKGDS</sequence>
<feature type="transmembrane region" description="Helical" evidence="9">
    <location>
        <begin position="232"/>
        <end position="255"/>
    </location>
</feature>
<dbReference type="GO" id="GO:0042765">
    <property type="term" value="C:GPI-anchor transamidase complex"/>
    <property type="evidence" value="ECO:0007669"/>
    <property type="project" value="InterPro"/>
</dbReference>
<dbReference type="Proteomes" id="UP000002630">
    <property type="component" value="Linkage Group LG17"/>
</dbReference>
<dbReference type="eggNOG" id="KOG2552">
    <property type="taxonomic scope" value="Eukaryota"/>
</dbReference>
<evidence type="ECO:0000256" key="1">
    <source>
        <dbReference type="ARBA" id="ARBA00004477"/>
    </source>
</evidence>
<evidence type="ECO:0000256" key="7">
    <source>
        <dbReference type="ARBA" id="ARBA00022989"/>
    </source>
</evidence>
<keyword evidence="7 9" id="KW-1133">Transmembrane helix</keyword>
<evidence type="ECO:0000256" key="8">
    <source>
        <dbReference type="ARBA" id="ARBA00023136"/>
    </source>
</evidence>
<keyword evidence="4" id="KW-0337">GPI-anchor biosynthesis</keyword>
<proteinExistence type="inferred from homology"/>
<dbReference type="EMBL" id="FN649742">
    <property type="protein sequence ID" value="CBJ31446.1"/>
    <property type="molecule type" value="Genomic_DNA"/>
</dbReference>
<dbReference type="EMBL" id="FN648438">
    <property type="protein sequence ID" value="CBJ31446.1"/>
    <property type="molecule type" value="Genomic_DNA"/>
</dbReference>
<feature type="transmembrane region" description="Helical" evidence="9">
    <location>
        <begin position="362"/>
        <end position="384"/>
    </location>
</feature>
<dbReference type="Pfam" id="PF06728">
    <property type="entry name" value="PIG-U"/>
    <property type="match status" value="1"/>
</dbReference>
<dbReference type="STRING" id="2880.D7FTR9"/>
<dbReference type="InterPro" id="IPR009600">
    <property type="entry name" value="PIG-U"/>
</dbReference>
<evidence type="ECO:0000256" key="6">
    <source>
        <dbReference type="ARBA" id="ARBA00022824"/>
    </source>
</evidence>
<dbReference type="OrthoDB" id="207160at2759"/>
<evidence type="ECO:0000256" key="4">
    <source>
        <dbReference type="ARBA" id="ARBA00022502"/>
    </source>
</evidence>
<feature type="transmembrane region" description="Helical" evidence="9">
    <location>
        <begin position="322"/>
        <end position="341"/>
    </location>
</feature>
<feature type="transmembrane region" description="Helical" evidence="9">
    <location>
        <begin position="396"/>
        <end position="418"/>
    </location>
</feature>
<keyword evidence="5 9" id="KW-0812">Transmembrane</keyword>
<protein>
    <recommendedName>
        <fullName evidence="12">GPI transamidase subunit PIG-U</fullName>
    </recommendedName>
</protein>
<evidence type="ECO:0000313" key="11">
    <source>
        <dbReference type="Proteomes" id="UP000002630"/>
    </source>
</evidence>
<dbReference type="GO" id="GO:0006506">
    <property type="term" value="P:GPI anchor biosynthetic process"/>
    <property type="evidence" value="ECO:0007669"/>
    <property type="project" value="UniProtKB-UniPathway"/>
</dbReference>
<evidence type="ECO:0000256" key="2">
    <source>
        <dbReference type="ARBA" id="ARBA00004687"/>
    </source>
</evidence>
<keyword evidence="8 9" id="KW-0472">Membrane</keyword>
<organism evidence="10 11">
    <name type="scientific">Ectocarpus siliculosus</name>
    <name type="common">Brown alga</name>
    <name type="synonym">Conferva siliculosa</name>
    <dbReference type="NCBI Taxonomy" id="2880"/>
    <lineage>
        <taxon>Eukaryota</taxon>
        <taxon>Sar</taxon>
        <taxon>Stramenopiles</taxon>
        <taxon>Ochrophyta</taxon>
        <taxon>PX clade</taxon>
        <taxon>Phaeophyceae</taxon>
        <taxon>Ectocarpales</taxon>
        <taxon>Ectocarpaceae</taxon>
        <taxon>Ectocarpus</taxon>
    </lineage>
</organism>
<keyword evidence="6" id="KW-0256">Endoplasmic reticulum</keyword>
<evidence type="ECO:0000313" key="10">
    <source>
        <dbReference type="EMBL" id="CBJ31446.1"/>
    </source>
</evidence>
<dbReference type="PANTHER" id="PTHR13121">
    <property type="entry name" value="GPI TRANSAMIDASE COMPONENT PIG-U"/>
    <property type="match status" value="1"/>
</dbReference>
<dbReference type="OMA" id="CHPRTSA"/>
<evidence type="ECO:0000256" key="3">
    <source>
        <dbReference type="ARBA" id="ARBA00010026"/>
    </source>
</evidence>
<gene>
    <name evidence="10" type="ORF">Esi_0256_0030</name>
</gene>
<comment type="subcellular location">
    <subcellularLocation>
        <location evidence="1">Endoplasmic reticulum membrane</location>
        <topology evidence="1">Multi-pass membrane protein</topology>
    </subcellularLocation>
</comment>
<evidence type="ECO:0000256" key="5">
    <source>
        <dbReference type="ARBA" id="ARBA00022692"/>
    </source>
</evidence>
<feature type="transmembrane region" description="Helical" evidence="9">
    <location>
        <begin position="192"/>
        <end position="211"/>
    </location>
</feature>